<dbReference type="Proteomes" id="UP001190700">
    <property type="component" value="Unassembled WGS sequence"/>
</dbReference>
<organism evidence="3 4">
    <name type="scientific">Cymbomonas tetramitiformis</name>
    <dbReference type="NCBI Taxonomy" id="36881"/>
    <lineage>
        <taxon>Eukaryota</taxon>
        <taxon>Viridiplantae</taxon>
        <taxon>Chlorophyta</taxon>
        <taxon>Pyramimonadophyceae</taxon>
        <taxon>Pyramimonadales</taxon>
        <taxon>Pyramimonadaceae</taxon>
        <taxon>Cymbomonas</taxon>
    </lineage>
</organism>
<feature type="chain" id="PRO_5041917387" evidence="2">
    <location>
        <begin position="21"/>
        <end position="167"/>
    </location>
</feature>
<feature type="signal peptide" evidence="2">
    <location>
        <begin position="1"/>
        <end position="20"/>
    </location>
</feature>
<dbReference type="AlphaFoldDB" id="A0AAE0FNA9"/>
<gene>
    <name evidence="3" type="ORF">CYMTET_28210</name>
</gene>
<evidence type="ECO:0000256" key="2">
    <source>
        <dbReference type="SAM" id="SignalP"/>
    </source>
</evidence>
<protein>
    <submittedName>
        <fullName evidence="3">Uncharacterized protein</fullName>
    </submittedName>
</protein>
<reference evidence="3 4" key="1">
    <citation type="journal article" date="2015" name="Genome Biol. Evol.">
        <title>Comparative Genomics of a Bacterivorous Green Alga Reveals Evolutionary Causalities and Consequences of Phago-Mixotrophic Mode of Nutrition.</title>
        <authorList>
            <person name="Burns J.A."/>
            <person name="Paasch A."/>
            <person name="Narechania A."/>
            <person name="Kim E."/>
        </authorList>
    </citation>
    <scope>NUCLEOTIDE SEQUENCE [LARGE SCALE GENOMIC DNA]</scope>
    <source>
        <strain evidence="3 4">PLY_AMNH</strain>
    </source>
</reference>
<sequence>MARIFSYWFLASFLAILATASEHNAAVPTWHPHRGGHHHHAKSAASLQGPTRARDVPEDAAADPEDTSAEAPLPTKRDSPANTEGVSCAWSASGTGCGVRFHLDAGQLRRGTYRGDWNLITPLFEKLKSGKPVSVAAIGGSVTKAHEVRRGDSYLMRVATWLKSMFP</sequence>
<feature type="compositionally biased region" description="Basic residues" evidence="1">
    <location>
        <begin position="31"/>
        <end position="42"/>
    </location>
</feature>
<evidence type="ECO:0000313" key="4">
    <source>
        <dbReference type="Proteomes" id="UP001190700"/>
    </source>
</evidence>
<proteinExistence type="predicted"/>
<dbReference type="EMBL" id="LGRX02015840">
    <property type="protein sequence ID" value="KAK3262961.1"/>
    <property type="molecule type" value="Genomic_DNA"/>
</dbReference>
<evidence type="ECO:0000313" key="3">
    <source>
        <dbReference type="EMBL" id="KAK3262961.1"/>
    </source>
</evidence>
<feature type="region of interest" description="Disordered" evidence="1">
    <location>
        <begin position="28"/>
        <end position="84"/>
    </location>
</feature>
<evidence type="ECO:0000256" key="1">
    <source>
        <dbReference type="SAM" id="MobiDB-lite"/>
    </source>
</evidence>
<keyword evidence="4" id="KW-1185">Reference proteome</keyword>
<accession>A0AAE0FNA9</accession>
<feature type="non-terminal residue" evidence="3">
    <location>
        <position position="167"/>
    </location>
</feature>
<comment type="caution">
    <text evidence="3">The sequence shown here is derived from an EMBL/GenBank/DDBJ whole genome shotgun (WGS) entry which is preliminary data.</text>
</comment>
<name>A0AAE0FNA9_9CHLO</name>
<feature type="compositionally biased region" description="Acidic residues" evidence="1">
    <location>
        <begin position="58"/>
        <end position="68"/>
    </location>
</feature>
<keyword evidence="2" id="KW-0732">Signal</keyword>